<reference evidence="1 2" key="1">
    <citation type="submission" date="2019-05" db="EMBL/GenBank/DDBJ databases">
        <title>Another draft genome of Portunus trituberculatus and its Hox gene families provides insights of decapod evolution.</title>
        <authorList>
            <person name="Jeong J.-H."/>
            <person name="Song I."/>
            <person name="Kim S."/>
            <person name="Choi T."/>
            <person name="Kim D."/>
            <person name="Ryu S."/>
            <person name="Kim W."/>
        </authorList>
    </citation>
    <scope>NUCLEOTIDE SEQUENCE [LARGE SCALE GENOMIC DNA]</scope>
    <source>
        <tissue evidence="1">Muscle</tissue>
    </source>
</reference>
<keyword evidence="2" id="KW-1185">Reference proteome</keyword>
<sequence length="99" mass="10985">MPTEALLPPGCGSPGVYRGVTWVMIGCYESSRSLHDVGEEERAEGGREGRESLRDNHIVKSFIVPCMWERGGKIRKRGEVQEGERKSVKGHVVVKFGSE</sequence>
<protein>
    <submittedName>
        <fullName evidence="1">Uncharacterized protein</fullName>
    </submittedName>
</protein>
<accession>A0A5B7IXR6</accession>
<organism evidence="1 2">
    <name type="scientific">Portunus trituberculatus</name>
    <name type="common">Swimming crab</name>
    <name type="synonym">Neptunus trituberculatus</name>
    <dbReference type="NCBI Taxonomy" id="210409"/>
    <lineage>
        <taxon>Eukaryota</taxon>
        <taxon>Metazoa</taxon>
        <taxon>Ecdysozoa</taxon>
        <taxon>Arthropoda</taxon>
        <taxon>Crustacea</taxon>
        <taxon>Multicrustacea</taxon>
        <taxon>Malacostraca</taxon>
        <taxon>Eumalacostraca</taxon>
        <taxon>Eucarida</taxon>
        <taxon>Decapoda</taxon>
        <taxon>Pleocyemata</taxon>
        <taxon>Brachyura</taxon>
        <taxon>Eubrachyura</taxon>
        <taxon>Portunoidea</taxon>
        <taxon>Portunidae</taxon>
        <taxon>Portuninae</taxon>
        <taxon>Portunus</taxon>
    </lineage>
</organism>
<proteinExistence type="predicted"/>
<comment type="caution">
    <text evidence="1">The sequence shown here is derived from an EMBL/GenBank/DDBJ whole genome shotgun (WGS) entry which is preliminary data.</text>
</comment>
<evidence type="ECO:0000313" key="2">
    <source>
        <dbReference type="Proteomes" id="UP000324222"/>
    </source>
</evidence>
<dbReference type="AlphaFoldDB" id="A0A5B7IXR6"/>
<gene>
    <name evidence="1" type="ORF">E2C01_079719</name>
</gene>
<evidence type="ECO:0000313" key="1">
    <source>
        <dbReference type="EMBL" id="MPC84964.1"/>
    </source>
</evidence>
<dbReference type="EMBL" id="VSRR010066937">
    <property type="protein sequence ID" value="MPC84964.1"/>
    <property type="molecule type" value="Genomic_DNA"/>
</dbReference>
<dbReference type="Proteomes" id="UP000324222">
    <property type="component" value="Unassembled WGS sequence"/>
</dbReference>
<name>A0A5B7IXR6_PORTR</name>